<name>A0A6G0X9Q4_9STRA</name>
<comment type="catalytic activity">
    <reaction evidence="8">
        <text>ATP + H2O = ADP + phosphate + H(+)</text>
        <dbReference type="Rhea" id="RHEA:13065"/>
        <dbReference type="ChEBI" id="CHEBI:15377"/>
        <dbReference type="ChEBI" id="CHEBI:15378"/>
        <dbReference type="ChEBI" id="CHEBI:30616"/>
        <dbReference type="ChEBI" id="CHEBI:43474"/>
        <dbReference type="ChEBI" id="CHEBI:456216"/>
        <dbReference type="EC" id="3.6.4.13"/>
    </reaction>
</comment>
<dbReference type="CDD" id="cd17961">
    <property type="entry name" value="DEADc_DDX56"/>
    <property type="match status" value="1"/>
</dbReference>
<dbReference type="Pfam" id="PF00270">
    <property type="entry name" value="DEAD"/>
    <property type="match status" value="1"/>
</dbReference>
<dbReference type="GO" id="GO:0005829">
    <property type="term" value="C:cytosol"/>
    <property type="evidence" value="ECO:0007669"/>
    <property type="project" value="TreeGrafter"/>
</dbReference>
<proteinExistence type="inferred from homology"/>
<evidence type="ECO:0000259" key="10">
    <source>
        <dbReference type="PROSITE" id="PS51192"/>
    </source>
</evidence>
<accession>A0A6G0X9Q4</accession>
<gene>
    <name evidence="12" type="ORF">Ae201684_006992</name>
</gene>
<dbReference type="CDD" id="cd18787">
    <property type="entry name" value="SF2_C_DEAD"/>
    <property type="match status" value="1"/>
</dbReference>
<evidence type="ECO:0000256" key="5">
    <source>
        <dbReference type="ARBA" id="ARBA00022840"/>
    </source>
</evidence>
<dbReference type="InterPro" id="IPR050079">
    <property type="entry name" value="DEAD_box_RNA_helicase"/>
</dbReference>
<dbReference type="GO" id="GO:0016787">
    <property type="term" value="F:hydrolase activity"/>
    <property type="evidence" value="ECO:0007669"/>
    <property type="project" value="UniProtKB-KW"/>
</dbReference>
<keyword evidence="3" id="KW-0378">Hydrolase</keyword>
<evidence type="ECO:0000256" key="3">
    <source>
        <dbReference type="ARBA" id="ARBA00022801"/>
    </source>
</evidence>
<dbReference type="PROSITE" id="PS51192">
    <property type="entry name" value="HELICASE_ATP_BIND_1"/>
    <property type="match status" value="1"/>
</dbReference>
<dbReference type="SMART" id="SM00487">
    <property type="entry name" value="DEXDc"/>
    <property type="match status" value="1"/>
</dbReference>
<feature type="domain" description="Helicase C-terminal" evidence="11">
    <location>
        <begin position="299"/>
        <end position="512"/>
    </location>
</feature>
<dbReference type="GO" id="GO:0003724">
    <property type="term" value="F:RNA helicase activity"/>
    <property type="evidence" value="ECO:0007669"/>
    <property type="project" value="UniProtKB-EC"/>
</dbReference>
<keyword evidence="5" id="KW-0067">ATP-binding</keyword>
<dbReference type="SMART" id="SM00490">
    <property type="entry name" value="HELICc"/>
    <property type="match status" value="1"/>
</dbReference>
<evidence type="ECO:0000256" key="1">
    <source>
        <dbReference type="ARBA" id="ARBA00012552"/>
    </source>
</evidence>
<dbReference type="Proteomes" id="UP000481153">
    <property type="component" value="Unassembled WGS sequence"/>
</dbReference>
<feature type="region of interest" description="Disordered" evidence="9">
    <location>
        <begin position="322"/>
        <end position="432"/>
    </location>
</feature>
<protein>
    <recommendedName>
        <fullName evidence="1">RNA helicase</fullName>
        <ecNumber evidence="1">3.6.4.13</ecNumber>
    </recommendedName>
</protein>
<evidence type="ECO:0000256" key="6">
    <source>
        <dbReference type="ARBA" id="ARBA00022884"/>
    </source>
</evidence>
<dbReference type="InterPro" id="IPR014001">
    <property type="entry name" value="Helicase_ATP-bd"/>
</dbReference>
<evidence type="ECO:0000313" key="12">
    <source>
        <dbReference type="EMBL" id="KAF0736836.1"/>
    </source>
</evidence>
<comment type="caution">
    <text evidence="12">The sequence shown here is derived from an EMBL/GenBank/DDBJ whole genome shotgun (WGS) entry which is preliminary data.</text>
</comment>
<dbReference type="AlphaFoldDB" id="A0A6G0X9Q4"/>
<dbReference type="EMBL" id="VJMJ01000087">
    <property type="protein sequence ID" value="KAF0736836.1"/>
    <property type="molecule type" value="Genomic_DNA"/>
</dbReference>
<dbReference type="PROSITE" id="PS51194">
    <property type="entry name" value="HELICASE_CTER"/>
    <property type="match status" value="1"/>
</dbReference>
<dbReference type="GO" id="GO:0005524">
    <property type="term" value="F:ATP binding"/>
    <property type="evidence" value="ECO:0007669"/>
    <property type="project" value="UniProtKB-KW"/>
</dbReference>
<feature type="compositionally biased region" description="Acidic residues" evidence="9">
    <location>
        <begin position="322"/>
        <end position="411"/>
    </location>
</feature>
<evidence type="ECO:0000256" key="8">
    <source>
        <dbReference type="ARBA" id="ARBA00047984"/>
    </source>
</evidence>
<evidence type="ECO:0000256" key="4">
    <source>
        <dbReference type="ARBA" id="ARBA00022806"/>
    </source>
</evidence>
<evidence type="ECO:0000256" key="9">
    <source>
        <dbReference type="SAM" id="MobiDB-lite"/>
    </source>
</evidence>
<reference evidence="12 13" key="1">
    <citation type="submission" date="2019-07" db="EMBL/GenBank/DDBJ databases">
        <title>Genomics analysis of Aphanomyces spp. identifies a new class of oomycete effector associated with host adaptation.</title>
        <authorList>
            <person name="Gaulin E."/>
        </authorList>
    </citation>
    <scope>NUCLEOTIDE SEQUENCE [LARGE SCALE GENOMIC DNA]</scope>
    <source>
        <strain evidence="12 13">ATCC 201684</strain>
    </source>
</reference>
<dbReference type="PANTHER" id="PTHR47959">
    <property type="entry name" value="ATP-DEPENDENT RNA HELICASE RHLE-RELATED"/>
    <property type="match status" value="1"/>
</dbReference>
<organism evidence="12 13">
    <name type="scientific">Aphanomyces euteiches</name>
    <dbReference type="NCBI Taxonomy" id="100861"/>
    <lineage>
        <taxon>Eukaryota</taxon>
        <taxon>Sar</taxon>
        <taxon>Stramenopiles</taxon>
        <taxon>Oomycota</taxon>
        <taxon>Saprolegniomycetes</taxon>
        <taxon>Saprolegniales</taxon>
        <taxon>Verrucalvaceae</taxon>
        <taxon>Aphanomyces</taxon>
    </lineage>
</organism>
<feature type="compositionally biased region" description="Basic residues" evidence="9">
    <location>
        <begin position="663"/>
        <end position="692"/>
    </location>
</feature>
<evidence type="ECO:0000256" key="7">
    <source>
        <dbReference type="ARBA" id="ARBA00038041"/>
    </source>
</evidence>
<evidence type="ECO:0000256" key="2">
    <source>
        <dbReference type="ARBA" id="ARBA00022741"/>
    </source>
</evidence>
<dbReference type="Pfam" id="PF00271">
    <property type="entry name" value="Helicase_C"/>
    <property type="match status" value="2"/>
</dbReference>
<dbReference type="Gene3D" id="3.40.50.300">
    <property type="entry name" value="P-loop containing nucleotide triphosphate hydrolases"/>
    <property type="match status" value="2"/>
</dbReference>
<dbReference type="EC" id="3.6.4.13" evidence="1"/>
<dbReference type="InterPro" id="IPR011545">
    <property type="entry name" value="DEAD/DEAH_box_helicase_dom"/>
</dbReference>
<feature type="domain" description="Helicase ATP-binding" evidence="10">
    <location>
        <begin position="50"/>
        <end position="224"/>
    </location>
</feature>
<keyword evidence="13" id="KW-1185">Reference proteome</keyword>
<comment type="similarity">
    <text evidence="7">Belongs to the DEAD box helicase family. DDX56/DBP9 subfamily.</text>
</comment>
<keyword evidence="2" id="KW-0547">Nucleotide-binding</keyword>
<dbReference type="InterPro" id="IPR027417">
    <property type="entry name" value="P-loop_NTPase"/>
</dbReference>
<evidence type="ECO:0000313" key="13">
    <source>
        <dbReference type="Proteomes" id="UP000481153"/>
    </source>
</evidence>
<keyword evidence="4" id="KW-0347">Helicase</keyword>
<dbReference type="InterPro" id="IPR001650">
    <property type="entry name" value="Helicase_C-like"/>
</dbReference>
<dbReference type="PANTHER" id="PTHR47959:SF21">
    <property type="entry name" value="DEAD-BOX HELICASE 56"/>
    <property type="match status" value="1"/>
</dbReference>
<evidence type="ECO:0000259" key="11">
    <source>
        <dbReference type="PROSITE" id="PS51194"/>
    </source>
</evidence>
<keyword evidence="6" id="KW-0694">RNA-binding</keyword>
<dbReference type="VEuPathDB" id="FungiDB:AeMF1_017775"/>
<sequence length="692" mass="77423">MATPVAAVNPSFLDSEVPFSACDFGLDKRLIKACAKMQFVHATLVQKHCIPLALQGKDLLVRARTGSGKTAAFCLPVLQKILTSPQKKSIKALILVPTKELVDQAKAHLWELMYYCRDVVSVLGLSGQTVNAQQALLRDLPDILITTPSRLVIHLEAGNVDLKQSVQTVVMDEADMILSFGYGDDVKKIFNALPKICQHFFMSATLSPELDALKKALLHNPAVVKLEEGNSSDGKLQQYYLPVAKKDKDLLLYALIKLGVVHGKIIFFVNSIAAAYRLKLFFEQFIINAAVLNAQLPHNSRQHIIEQFNRGLIDYLIATDESMDKDEGAEDDEDDESDEGIPEDDGETNEDLDEEVEKDEDDDGSEPEDEENEEDDEDNDEDDDDNDNEDNEEDGDEDDEDDDEEDDEGDETEKKKSTKKKSTPRNDDTFGVARGVDFRGVSFVVNVDFPKSVKSYTHRIGRTARGGASGTAISLVGKDDNDEVRHLDRVQNKQAPVMLPSQDLVRQPAPLEFDIKDIDCFRYRVEDVRRAVTGIAVREAQLADVKKEMLNSEKLRAHFEDHPRELNLLQHDKQVGKARIQPHLATIPTYLVPAALQAPTPSKKRKPHHHNHKKNAKRRTDNDPLHTFTHEENSTSSTAPKEVVEDRIHDGSYGIGVSTSGRQKWKAARKKGHFNPKTIAKKARKARLGAKH</sequence>
<dbReference type="GO" id="GO:0003723">
    <property type="term" value="F:RNA binding"/>
    <property type="evidence" value="ECO:0007669"/>
    <property type="project" value="UniProtKB-KW"/>
</dbReference>
<feature type="compositionally biased region" description="Basic and acidic residues" evidence="9">
    <location>
        <begin position="618"/>
        <end position="633"/>
    </location>
</feature>
<dbReference type="SUPFAM" id="SSF52540">
    <property type="entry name" value="P-loop containing nucleoside triphosphate hydrolases"/>
    <property type="match status" value="2"/>
</dbReference>
<feature type="compositionally biased region" description="Basic residues" evidence="9">
    <location>
        <begin position="602"/>
        <end position="617"/>
    </location>
</feature>
<feature type="region of interest" description="Disordered" evidence="9">
    <location>
        <begin position="599"/>
        <end position="692"/>
    </location>
</feature>